<sequence>MLCINKFQKPQKTNNLVKGQLNQIRIKIGVNELIYQTVEIGNKRYILMNIIICYTIVNIILNYYIILVKSIFYYINCKQIICNCEFFLSILYSKQFLN</sequence>
<dbReference type="KEGG" id="tet:TTHERM_001121672"/>
<feature type="transmembrane region" description="Helical" evidence="1">
    <location>
        <begin position="45"/>
        <end position="65"/>
    </location>
</feature>
<dbReference type="AlphaFoldDB" id="W7X2M9"/>
<evidence type="ECO:0000313" key="2">
    <source>
        <dbReference type="EMBL" id="EWS73520.1"/>
    </source>
</evidence>
<keyword evidence="1" id="KW-1133">Transmembrane helix</keyword>
<dbReference type="Proteomes" id="UP000009168">
    <property type="component" value="Unassembled WGS sequence"/>
</dbReference>
<evidence type="ECO:0000313" key="3">
    <source>
        <dbReference type="Proteomes" id="UP000009168"/>
    </source>
</evidence>
<dbReference type="GeneID" id="24441752"/>
<dbReference type="RefSeq" id="XP_012653945.1">
    <property type="nucleotide sequence ID" value="XM_012798491.1"/>
</dbReference>
<dbReference type="EMBL" id="GG662640">
    <property type="protein sequence ID" value="EWS73520.1"/>
    <property type="molecule type" value="Genomic_DNA"/>
</dbReference>
<keyword evidence="1 2" id="KW-0812">Transmembrane</keyword>
<reference evidence="3" key="1">
    <citation type="journal article" date="2006" name="PLoS Biol.">
        <title>Macronuclear genome sequence of the ciliate Tetrahymena thermophila, a model eukaryote.</title>
        <authorList>
            <person name="Eisen J.A."/>
            <person name="Coyne R.S."/>
            <person name="Wu M."/>
            <person name="Wu D."/>
            <person name="Thiagarajan M."/>
            <person name="Wortman J.R."/>
            <person name="Badger J.H."/>
            <person name="Ren Q."/>
            <person name="Amedeo P."/>
            <person name="Jones K.M."/>
            <person name="Tallon L.J."/>
            <person name="Delcher A.L."/>
            <person name="Salzberg S.L."/>
            <person name="Silva J.C."/>
            <person name="Haas B.J."/>
            <person name="Majoros W.H."/>
            <person name="Farzad M."/>
            <person name="Carlton J.M."/>
            <person name="Smith R.K. Jr."/>
            <person name="Garg J."/>
            <person name="Pearlman R.E."/>
            <person name="Karrer K.M."/>
            <person name="Sun L."/>
            <person name="Manning G."/>
            <person name="Elde N.C."/>
            <person name="Turkewitz A.P."/>
            <person name="Asai D.J."/>
            <person name="Wilkes D.E."/>
            <person name="Wang Y."/>
            <person name="Cai H."/>
            <person name="Collins K."/>
            <person name="Stewart B.A."/>
            <person name="Lee S.R."/>
            <person name="Wilamowska K."/>
            <person name="Weinberg Z."/>
            <person name="Ruzzo W.L."/>
            <person name="Wloga D."/>
            <person name="Gaertig J."/>
            <person name="Frankel J."/>
            <person name="Tsao C.-C."/>
            <person name="Gorovsky M.A."/>
            <person name="Keeling P.J."/>
            <person name="Waller R.F."/>
            <person name="Patron N.J."/>
            <person name="Cherry J.M."/>
            <person name="Stover N.A."/>
            <person name="Krieger C.J."/>
            <person name="del Toro C."/>
            <person name="Ryder H.F."/>
            <person name="Williamson S.C."/>
            <person name="Barbeau R.A."/>
            <person name="Hamilton E.P."/>
            <person name="Orias E."/>
        </authorList>
    </citation>
    <scope>NUCLEOTIDE SEQUENCE [LARGE SCALE GENOMIC DNA]</scope>
    <source>
        <strain evidence="3">SB210</strain>
    </source>
</reference>
<gene>
    <name evidence="2" type="ORF">TTHERM_001121672</name>
</gene>
<organism evidence="2 3">
    <name type="scientific">Tetrahymena thermophila (strain SB210)</name>
    <dbReference type="NCBI Taxonomy" id="312017"/>
    <lineage>
        <taxon>Eukaryota</taxon>
        <taxon>Sar</taxon>
        <taxon>Alveolata</taxon>
        <taxon>Ciliophora</taxon>
        <taxon>Intramacronucleata</taxon>
        <taxon>Oligohymenophorea</taxon>
        <taxon>Hymenostomatida</taxon>
        <taxon>Tetrahymenina</taxon>
        <taxon>Tetrahymenidae</taxon>
        <taxon>Tetrahymena</taxon>
    </lineage>
</organism>
<name>W7X2M9_TETTS</name>
<keyword evidence="1" id="KW-0472">Membrane</keyword>
<dbReference type="InParanoid" id="W7X2M9"/>
<proteinExistence type="predicted"/>
<accession>W7X2M9</accession>
<evidence type="ECO:0000256" key="1">
    <source>
        <dbReference type="SAM" id="Phobius"/>
    </source>
</evidence>
<keyword evidence="3" id="KW-1185">Reference proteome</keyword>
<protein>
    <submittedName>
        <fullName evidence="2">Transmembrane protein, putative</fullName>
    </submittedName>
</protein>